<dbReference type="EMBL" id="QLNP01000094">
    <property type="protein sequence ID" value="RAM36422.1"/>
    <property type="molecule type" value="Genomic_DNA"/>
</dbReference>
<feature type="compositionally biased region" description="Acidic residues" evidence="1">
    <location>
        <begin position="253"/>
        <end position="262"/>
    </location>
</feature>
<gene>
    <name evidence="2" type="ORF">DBZ45_15000</name>
</gene>
<protein>
    <recommendedName>
        <fullName evidence="4">DUF937 domain-containing protein</fullName>
    </recommendedName>
</protein>
<dbReference type="InterPro" id="IPR009282">
    <property type="entry name" value="DUF937"/>
</dbReference>
<dbReference type="Proteomes" id="UP000249166">
    <property type="component" value="Unassembled WGS sequence"/>
</dbReference>
<comment type="caution">
    <text evidence="2">The sequence shown here is derived from an EMBL/GenBank/DDBJ whole genome shotgun (WGS) entry which is preliminary data.</text>
</comment>
<accession>A0A328HD08</accession>
<dbReference type="OrthoDB" id="3577641at2"/>
<evidence type="ECO:0000313" key="3">
    <source>
        <dbReference type="Proteomes" id="UP000249166"/>
    </source>
</evidence>
<proteinExistence type="predicted"/>
<dbReference type="Pfam" id="PF06078">
    <property type="entry name" value="DUF937"/>
    <property type="match status" value="1"/>
</dbReference>
<feature type="compositionally biased region" description="Polar residues" evidence="1">
    <location>
        <begin position="221"/>
        <end position="246"/>
    </location>
</feature>
<evidence type="ECO:0008006" key="4">
    <source>
        <dbReference type="Google" id="ProtNLM"/>
    </source>
</evidence>
<dbReference type="AlphaFoldDB" id="A0A328HD08"/>
<evidence type="ECO:0000313" key="2">
    <source>
        <dbReference type="EMBL" id="RAM36422.1"/>
    </source>
</evidence>
<reference evidence="2 3" key="1">
    <citation type="submission" date="2018-04" db="EMBL/GenBank/DDBJ databases">
        <title>Bacteria isolated from cave deposits of Manipur.</title>
        <authorList>
            <person name="Sahoo D."/>
            <person name="Sarangthem I."/>
            <person name="Nandeibam J."/>
        </authorList>
    </citation>
    <scope>NUCLEOTIDE SEQUENCE [LARGE SCALE GENOMIC DNA]</scope>
    <source>
        <strain evidence="3">mrc11</strain>
    </source>
</reference>
<dbReference type="RefSeq" id="WP_111904683.1">
    <property type="nucleotide sequence ID" value="NZ_QLNP01000094.1"/>
</dbReference>
<name>A0A328HD08_ARTGO</name>
<organism evidence="2 3">
    <name type="scientific">Arthrobacter globiformis</name>
    <dbReference type="NCBI Taxonomy" id="1665"/>
    <lineage>
        <taxon>Bacteria</taxon>
        <taxon>Bacillati</taxon>
        <taxon>Actinomycetota</taxon>
        <taxon>Actinomycetes</taxon>
        <taxon>Micrococcales</taxon>
        <taxon>Micrococcaceae</taxon>
        <taxon>Arthrobacter</taxon>
    </lineage>
</organism>
<evidence type="ECO:0000256" key="1">
    <source>
        <dbReference type="SAM" id="MobiDB-lite"/>
    </source>
</evidence>
<sequence length="262" mass="25257">MSDIQELLGQIPVQQIASLLGTDTASAQAAVEAAVPTLLAGMQNNVQAPDGAAALESELARHRNGLADGGVDPSQVDTQDGEKIVGHVFGGQQDKVANQLAGTANLGGVGGDLVRKLLPILAPIVMSYLAKKVLGGGQGSGDQASPTGGGGIDLGSILGGILGGSLGGLGNGGQGSGGQGAGGPGSGGFGSGGLGDILGGILGGGSQSQQAPLTEQDEEPSVQSGSAPNTNGSGQTNDSATASHGSLTPGELIEVDVPDENR</sequence>
<feature type="region of interest" description="Disordered" evidence="1">
    <location>
        <begin position="200"/>
        <end position="262"/>
    </location>
</feature>